<keyword evidence="1" id="KW-0472">Membrane</keyword>
<dbReference type="KEGG" id="pstg:E8M01_30735"/>
<accession>A0A4D7B391</accession>
<dbReference type="OrthoDB" id="8100373at2"/>
<dbReference type="Proteomes" id="UP000298781">
    <property type="component" value="Chromosome"/>
</dbReference>
<protein>
    <submittedName>
        <fullName evidence="2">Uncharacterized protein</fullName>
    </submittedName>
</protein>
<evidence type="ECO:0000313" key="3">
    <source>
        <dbReference type="Proteomes" id="UP000298781"/>
    </source>
</evidence>
<gene>
    <name evidence="2" type="ORF">E8M01_30735</name>
</gene>
<dbReference type="RefSeq" id="WP_136963638.1">
    <property type="nucleotide sequence ID" value="NZ_CP039690.1"/>
</dbReference>
<proteinExistence type="predicted"/>
<organism evidence="2 3">
    <name type="scientific">Phreatobacter stygius</name>
    <dbReference type="NCBI Taxonomy" id="1940610"/>
    <lineage>
        <taxon>Bacteria</taxon>
        <taxon>Pseudomonadati</taxon>
        <taxon>Pseudomonadota</taxon>
        <taxon>Alphaproteobacteria</taxon>
        <taxon>Hyphomicrobiales</taxon>
        <taxon>Phreatobacteraceae</taxon>
        <taxon>Phreatobacter</taxon>
    </lineage>
</organism>
<dbReference type="EMBL" id="CP039690">
    <property type="protein sequence ID" value="QCI68219.1"/>
    <property type="molecule type" value="Genomic_DNA"/>
</dbReference>
<keyword evidence="1" id="KW-1133">Transmembrane helix</keyword>
<reference evidence="2 3" key="1">
    <citation type="submission" date="2019-04" db="EMBL/GenBank/DDBJ databases">
        <title>Phreatobacter aquaticus sp. nov.</title>
        <authorList>
            <person name="Choi A."/>
        </authorList>
    </citation>
    <scope>NUCLEOTIDE SEQUENCE [LARGE SCALE GENOMIC DNA]</scope>
    <source>
        <strain evidence="2 3">KCTC 52518</strain>
    </source>
</reference>
<keyword evidence="1" id="KW-0812">Transmembrane</keyword>
<sequence length="141" mass="14903">MKTFLTFLLAYVLSLLAGSAIIVWIAEKTAGDETFILAFMAEALVASIAIVVFAIVYLGALDPRNISVTALILSAVLLALTAAIIAYDIWSGGLALAWTDLPLFGSVGLSGLVAIAIQWWLIRSRARRVAGGRPILEKASG</sequence>
<feature type="transmembrane region" description="Helical" evidence="1">
    <location>
        <begin position="35"/>
        <end position="58"/>
    </location>
</feature>
<evidence type="ECO:0000256" key="1">
    <source>
        <dbReference type="SAM" id="Phobius"/>
    </source>
</evidence>
<keyword evidence="3" id="KW-1185">Reference proteome</keyword>
<feature type="transmembrane region" description="Helical" evidence="1">
    <location>
        <begin position="70"/>
        <end position="90"/>
    </location>
</feature>
<name>A0A4D7B391_9HYPH</name>
<evidence type="ECO:0000313" key="2">
    <source>
        <dbReference type="EMBL" id="QCI68219.1"/>
    </source>
</evidence>
<feature type="transmembrane region" description="Helical" evidence="1">
    <location>
        <begin position="102"/>
        <end position="122"/>
    </location>
</feature>
<dbReference type="AlphaFoldDB" id="A0A4D7B391"/>